<proteinExistence type="predicted"/>
<dbReference type="Proteomes" id="UP000799755">
    <property type="component" value="Unassembled WGS sequence"/>
</dbReference>
<evidence type="ECO:0000313" key="1">
    <source>
        <dbReference type="EMBL" id="KAF2474843.1"/>
    </source>
</evidence>
<comment type="caution">
    <text evidence="1">The sequence shown here is derived from an EMBL/GenBank/DDBJ whole genome shotgun (WGS) entry which is preliminary data.</text>
</comment>
<dbReference type="EMBL" id="MU003497">
    <property type="protein sequence ID" value="KAF2474843.1"/>
    <property type="molecule type" value="Genomic_DNA"/>
</dbReference>
<name>A0ACB6R6B8_9PLEO</name>
<gene>
    <name evidence="1" type="ORF">BDR25DRAFT_384233</name>
</gene>
<evidence type="ECO:0000313" key="2">
    <source>
        <dbReference type="Proteomes" id="UP000799755"/>
    </source>
</evidence>
<accession>A0ACB6R6B8</accession>
<reference evidence="1" key="1">
    <citation type="journal article" date="2020" name="Stud. Mycol.">
        <title>101 Dothideomycetes genomes: a test case for predicting lifestyles and emergence of pathogens.</title>
        <authorList>
            <person name="Haridas S."/>
            <person name="Albert R."/>
            <person name="Binder M."/>
            <person name="Bloem J."/>
            <person name="Labutti K."/>
            <person name="Salamov A."/>
            <person name="Andreopoulos B."/>
            <person name="Baker S."/>
            <person name="Barry K."/>
            <person name="Bills G."/>
            <person name="Bluhm B."/>
            <person name="Cannon C."/>
            <person name="Castanera R."/>
            <person name="Culley D."/>
            <person name="Daum C."/>
            <person name="Ezra D."/>
            <person name="Gonzalez J."/>
            <person name="Henrissat B."/>
            <person name="Kuo A."/>
            <person name="Liang C."/>
            <person name="Lipzen A."/>
            <person name="Lutzoni F."/>
            <person name="Magnuson J."/>
            <person name="Mondo S."/>
            <person name="Nolan M."/>
            <person name="Ohm R."/>
            <person name="Pangilinan J."/>
            <person name="Park H.-J."/>
            <person name="Ramirez L."/>
            <person name="Alfaro M."/>
            <person name="Sun H."/>
            <person name="Tritt A."/>
            <person name="Yoshinaga Y."/>
            <person name="Zwiers L.-H."/>
            <person name="Turgeon B."/>
            <person name="Goodwin S."/>
            <person name="Spatafora J."/>
            <person name="Crous P."/>
            <person name="Grigoriev I."/>
        </authorList>
    </citation>
    <scope>NUCLEOTIDE SEQUENCE</scope>
    <source>
        <strain evidence="1">ATCC 200398</strain>
    </source>
</reference>
<keyword evidence="2" id="KW-1185">Reference proteome</keyword>
<organism evidence="1 2">
    <name type="scientific">Lindgomyces ingoldianus</name>
    <dbReference type="NCBI Taxonomy" id="673940"/>
    <lineage>
        <taxon>Eukaryota</taxon>
        <taxon>Fungi</taxon>
        <taxon>Dikarya</taxon>
        <taxon>Ascomycota</taxon>
        <taxon>Pezizomycotina</taxon>
        <taxon>Dothideomycetes</taxon>
        <taxon>Pleosporomycetidae</taxon>
        <taxon>Pleosporales</taxon>
        <taxon>Lindgomycetaceae</taxon>
        <taxon>Lindgomyces</taxon>
    </lineage>
</organism>
<sequence>MKSFFVAAAALCSFASAAPASPFALSPPPAGTQLYSLQAKSYDSVSGVNNQWVALKTGATAYTLAAAQSAAAKFFVDQYKPTSTYAFHNADDTRQIALQGPDGVLLYLVDITNPSSTNIPSGQLMEWATFTMDSNTLGVKDGSTLTNRTFVAVKGSDGGYSLALYDGASTTTQNITPITLSIVKTT</sequence>
<protein>
    <submittedName>
        <fullName evidence="1">Uncharacterized protein</fullName>
    </submittedName>
</protein>